<accession>A0ACA9RQ84</accession>
<sequence length="75" mass="8705">MTNYELNCIDFDEIIEINSGNSGVIYKFECKCCKVMRALKRLRDSTQNQNFNNEVEILRNAQGHPNIITFYGVVK</sequence>
<dbReference type="Proteomes" id="UP000789920">
    <property type="component" value="Unassembled WGS sequence"/>
</dbReference>
<dbReference type="EMBL" id="CAJVQC010063300">
    <property type="protein sequence ID" value="CAG8803537.1"/>
    <property type="molecule type" value="Genomic_DNA"/>
</dbReference>
<name>A0ACA9RQ84_9GLOM</name>
<protein>
    <submittedName>
        <fullName evidence="1">9757_t:CDS:1</fullName>
    </submittedName>
</protein>
<gene>
    <name evidence="1" type="ORF">RPERSI_LOCUS21540</name>
</gene>
<organism evidence="1 2">
    <name type="scientific">Racocetra persica</name>
    <dbReference type="NCBI Taxonomy" id="160502"/>
    <lineage>
        <taxon>Eukaryota</taxon>
        <taxon>Fungi</taxon>
        <taxon>Fungi incertae sedis</taxon>
        <taxon>Mucoromycota</taxon>
        <taxon>Glomeromycotina</taxon>
        <taxon>Glomeromycetes</taxon>
        <taxon>Diversisporales</taxon>
        <taxon>Gigasporaceae</taxon>
        <taxon>Racocetra</taxon>
    </lineage>
</organism>
<evidence type="ECO:0000313" key="2">
    <source>
        <dbReference type="Proteomes" id="UP000789920"/>
    </source>
</evidence>
<proteinExistence type="predicted"/>
<comment type="caution">
    <text evidence="1">The sequence shown here is derived from an EMBL/GenBank/DDBJ whole genome shotgun (WGS) entry which is preliminary data.</text>
</comment>
<keyword evidence="2" id="KW-1185">Reference proteome</keyword>
<reference evidence="1" key="1">
    <citation type="submission" date="2021-06" db="EMBL/GenBank/DDBJ databases">
        <authorList>
            <person name="Kallberg Y."/>
            <person name="Tangrot J."/>
            <person name="Rosling A."/>
        </authorList>
    </citation>
    <scope>NUCLEOTIDE SEQUENCE</scope>
    <source>
        <strain evidence="1">MA461A</strain>
    </source>
</reference>
<evidence type="ECO:0000313" key="1">
    <source>
        <dbReference type="EMBL" id="CAG8803537.1"/>
    </source>
</evidence>
<feature type="non-terminal residue" evidence="1">
    <location>
        <position position="75"/>
    </location>
</feature>